<evidence type="ECO:0000256" key="1">
    <source>
        <dbReference type="SAM" id="Phobius"/>
    </source>
</evidence>
<keyword evidence="1" id="KW-0472">Membrane</keyword>
<feature type="transmembrane region" description="Helical" evidence="1">
    <location>
        <begin position="36"/>
        <end position="57"/>
    </location>
</feature>
<accession>A0A7W6M681</accession>
<comment type="caution">
    <text evidence="2">The sequence shown here is derived from an EMBL/GenBank/DDBJ whole genome shotgun (WGS) entry which is preliminary data.</text>
</comment>
<dbReference type="AlphaFoldDB" id="A0A7W6M681"/>
<organism evidence="2 3">
    <name type="scientific">Sulfitobacter noctilucicola</name>
    <dbReference type="NCBI Taxonomy" id="1342301"/>
    <lineage>
        <taxon>Bacteria</taxon>
        <taxon>Pseudomonadati</taxon>
        <taxon>Pseudomonadota</taxon>
        <taxon>Alphaproteobacteria</taxon>
        <taxon>Rhodobacterales</taxon>
        <taxon>Roseobacteraceae</taxon>
        <taxon>Sulfitobacter</taxon>
    </lineage>
</organism>
<feature type="transmembrane region" description="Helical" evidence="1">
    <location>
        <begin position="69"/>
        <end position="90"/>
    </location>
</feature>
<protein>
    <submittedName>
        <fullName evidence="2">Uncharacterized protein</fullName>
    </submittedName>
</protein>
<sequence>MATFGNRRSAMRAFGLGMAFSKLFTMGLDTPRGLKVLMFSAVLSFIFLLMPGLHYLLLFSGIGIPLLPVMFFLPTLVLAWACIVMFRMILPLTGGPLKFAAYAGTALLLFLPAQWMNASGYQKQIALTADDHNSLDLPLNVQTVAVVNRMKSTTESCDRLCLHVLLSGVASTVVVKPVPVGMTVPDPDSIGMAYSFEQRASCPDVKLNPKHYWLPHGPAGQTPSSSRNAAEIATQMVASGHCLIAHEAPVSDADLIIVLGPVFQEKQRKHQLGFDFGLSGIQAARLEMYVPDASGDFEEVFRATSGTGQKFAPFLMPMPSFVLDEPSGWVKTEFRFNDKDYSEQSKWGVFDKIEDVLGLSLALDDGAYRKAAQDNIIALLEADRSPTKEEWRVFSQYWKGLNISPNGGNSTKQHPDLRDAEIARRVAASPHMKLPSNFELFVRYNSAVELVRGDVIAQGLARRLRVHNSTGKDFARAAAAMSYLPDNVLRDHLDLLQYLTTVREKRGPAARLLRKLHLGGPSAAPALANLVNAGLAEDNVKLAIQSLLGICDIGPAARPVLEGLRDTERAVRGRESKTYYQARINVSAHLGLEREKVRSLVPREILAKRAKTWFDMVYDRAAASNSPCHI</sequence>
<dbReference type="Proteomes" id="UP000565745">
    <property type="component" value="Unassembled WGS sequence"/>
</dbReference>
<name>A0A7W6M681_9RHOB</name>
<dbReference type="EMBL" id="JACIFU010000001">
    <property type="protein sequence ID" value="MBB4173205.1"/>
    <property type="molecule type" value="Genomic_DNA"/>
</dbReference>
<evidence type="ECO:0000313" key="2">
    <source>
        <dbReference type="EMBL" id="MBB4173205.1"/>
    </source>
</evidence>
<evidence type="ECO:0000313" key="3">
    <source>
        <dbReference type="Proteomes" id="UP000565745"/>
    </source>
</evidence>
<feature type="transmembrane region" description="Helical" evidence="1">
    <location>
        <begin position="99"/>
        <end position="116"/>
    </location>
</feature>
<gene>
    <name evidence="2" type="ORF">GGR93_000966</name>
</gene>
<proteinExistence type="predicted"/>
<keyword evidence="1" id="KW-1133">Transmembrane helix</keyword>
<keyword evidence="1" id="KW-0812">Transmembrane</keyword>
<keyword evidence="3" id="KW-1185">Reference proteome</keyword>
<reference evidence="2 3" key="1">
    <citation type="submission" date="2020-08" db="EMBL/GenBank/DDBJ databases">
        <title>Genomic Encyclopedia of Type Strains, Phase IV (KMG-IV): sequencing the most valuable type-strain genomes for metagenomic binning, comparative biology and taxonomic classification.</title>
        <authorList>
            <person name="Goeker M."/>
        </authorList>
    </citation>
    <scope>NUCLEOTIDE SEQUENCE [LARGE SCALE GENOMIC DNA]</scope>
    <source>
        <strain evidence="2 3">DSM 101015</strain>
    </source>
</reference>